<keyword evidence="1" id="KW-0812">Transmembrane</keyword>
<gene>
    <name evidence="2" type="ORF">CYL18_01850</name>
</gene>
<accession>A0A2S7N3K4</accession>
<evidence type="ECO:0000256" key="1">
    <source>
        <dbReference type="SAM" id="Phobius"/>
    </source>
</evidence>
<reference evidence="2 3" key="1">
    <citation type="submission" date="2017-12" db="EMBL/GenBank/DDBJ databases">
        <title>Taxonomic description and draft genome of Pradoshia cofamensis Gen. nov., sp. nov., a thermotolerant bacillale isolated from anterior gut of earthworm Eisenia fetida.</title>
        <authorList>
            <person name="Saha T."/>
            <person name="Chakraborty R."/>
        </authorList>
    </citation>
    <scope>NUCLEOTIDE SEQUENCE [LARGE SCALE GENOMIC DNA]</scope>
    <source>
        <strain evidence="2 3">EAG3</strain>
    </source>
</reference>
<feature type="transmembrane region" description="Helical" evidence="1">
    <location>
        <begin position="96"/>
        <end position="113"/>
    </location>
</feature>
<dbReference type="Pfam" id="PF14184">
    <property type="entry name" value="YrvL"/>
    <property type="match status" value="1"/>
</dbReference>
<feature type="transmembrane region" description="Helical" evidence="1">
    <location>
        <begin position="17"/>
        <end position="46"/>
    </location>
</feature>
<dbReference type="InterPro" id="IPR025912">
    <property type="entry name" value="YrvL"/>
</dbReference>
<name>A0A2S7N3K4_9BACI</name>
<dbReference type="RefSeq" id="WP_104847759.1">
    <property type="nucleotide sequence ID" value="NZ_PKOZ01000001.1"/>
</dbReference>
<evidence type="ECO:0008006" key="4">
    <source>
        <dbReference type="Google" id="ProtNLM"/>
    </source>
</evidence>
<keyword evidence="3" id="KW-1185">Reference proteome</keyword>
<dbReference type="AlphaFoldDB" id="A0A2S7N3K4"/>
<organism evidence="2 3">
    <name type="scientific">Pradoshia eiseniae</name>
    <dbReference type="NCBI Taxonomy" id="2064768"/>
    <lineage>
        <taxon>Bacteria</taxon>
        <taxon>Bacillati</taxon>
        <taxon>Bacillota</taxon>
        <taxon>Bacilli</taxon>
        <taxon>Bacillales</taxon>
        <taxon>Bacillaceae</taxon>
        <taxon>Pradoshia</taxon>
    </lineage>
</organism>
<keyword evidence="1" id="KW-0472">Membrane</keyword>
<protein>
    <recommendedName>
        <fullName evidence="4">Regulatory protein YrvL</fullName>
    </recommendedName>
</protein>
<dbReference type="EMBL" id="PKOZ01000001">
    <property type="protein sequence ID" value="PQD96662.1"/>
    <property type="molecule type" value="Genomic_DNA"/>
</dbReference>
<dbReference type="OrthoDB" id="2942075at2"/>
<evidence type="ECO:0000313" key="2">
    <source>
        <dbReference type="EMBL" id="PQD96662.1"/>
    </source>
</evidence>
<dbReference type="Proteomes" id="UP000239663">
    <property type="component" value="Unassembled WGS sequence"/>
</dbReference>
<proteinExistence type="predicted"/>
<keyword evidence="1" id="KW-1133">Transmembrane helix</keyword>
<sequence length="151" mass="17322">MNDNQDDFKRMGRFGGLFAFGMIGLLILCAILFVFGIIFFGVAGIFSLLGVSYDSVKALVYFTGIMLLIDFFLDPISKLLAQLFSRVYQYQHYKRFIIRTIFIIAFSSLSFYIADECITGINIPLRTEILLGLISWLIEIVFEERPKQEKS</sequence>
<feature type="transmembrane region" description="Helical" evidence="1">
    <location>
        <begin position="58"/>
        <end position="76"/>
    </location>
</feature>
<evidence type="ECO:0000313" key="3">
    <source>
        <dbReference type="Proteomes" id="UP000239663"/>
    </source>
</evidence>
<comment type="caution">
    <text evidence="2">The sequence shown here is derived from an EMBL/GenBank/DDBJ whole genome shotgun (WGS) entry which is preliminary data.</text>
</comment>